<feature type="compositionally biased region" description="Acidic residues" evidence="1">
    <location>
        <begin position="411"/>
        <end position="427"/>
    </location>
</feature>
<feature type="region of interest" description="Disordered" evidence="1">
    <location>
        <begin position="334"/>
        <end position="498"/>
    </location>
</feature>
<organism evidence="3 5">
    <name type="scientific">Cicer arietinum</name>
    <name type="common">Chickpea</name>
    <name type="synonym">Garbanzo</name>
    <dbReference type="NCBI Taxonomy" id="3827"/>
    <lineage>
        <taxon>Eukaryota</taxon>
        <taxon>Viridiplantae</taxon>
        <taxon>Streptophyta</taxon>
        <taxon>Embryophyta</taxon>
        <taxon>Tracheophyta</taxon>
        <taxon>Spermatophyta</taxon>
        <taxon>Magnoliopsida</taxon>
        <taxon>eudicotyledons</taxon>
        <taxon>Gunneridae</taxon>
        <taxon>Pentapetalae</taxon>
        <taxon>rosids</taxon>
        <taxon>fabids</taxon>
        <taxon>Fabales</taxon>
        <taxon>Fabaceae</taxon>
        <taxon>Papilionoideae</taxon>
        <taxon>50 kb inversion clade</taxon>
        <taxon>NPAAA clade</taxon>
        <taxon>Hologalegina</taxon>
        <taxon>IRL clade</taxon>
        <taxon>Cicereae</taxon>
        <taxon>Cicer</taxon>
    </lineage>
</organism>
<dbReference type="RefSeq" id="XP_004511812.1">
    <property type="nucleotide sequence ID" value="XM_004511755.3"/>
</dbReference>
<feature type="region of interest" description="Disordered" evidence="1">
    <location>
        <begin position="284"/>
        <end position="305"/>
    </location>
</feature>
<feature type="region of interest" description="Disordered" evidence="1">
    <location>
        <begin position="1"/>
        <end position="75"/>
    </location>
</feature>
<evidence type="ECO:0000313" key="5">
    <source>
        <dbReference type="RefSeq" id="XP_004511812.1"/>
    </source>
</evidence>
<dbReference type="RefSeq" id="XP_004511811.1">
    <property type="nucleotide sequence ID" value="XM_004511754.3"/>
</dbReference>
<sequence length="498" mass="54710">MSWLARTIANSLKLDEEDEEEGNPHNSNNDDVNLKSPSNKSESKSTQPDSNSQSESPSASTHSPTARGVKEDISELTKSLSRQFWGVASFLAPPPDPDHDHDPRTHDSDPNPADEDVIAGIRSDFAEISGKFKSGISKLSGNKTVSEFTKIASSFLQIGSEEEYDLDGVVGVTEEVVAFARNLAMHPETWLDFPLPDDPDSDDFDLSDAQQEHALAVEHLAPSLAALRMELCPGYMSDGCFWKIYFVLLHPKLSKDDAVILSTPQIMEARAMLTQALNKRTKEKIDPDLSARSSIPSKEEEQEQHLFVPSNVQLEPVPLKTAAVEEAPSVVVSDVETEKHPVHPVQSDVTQTSEKYVVKEAPINPSTEQSSSGSTNRFSDEAYEDDADDWLKEEDTSEMVGPSGTSIHTGDEEDVSFSDLEEEDGDVDANYKKTRSGSDSSTKDSRDWVQLGRSSPNSDKDINSMESRHAGSEHSSARNSSVTKDSNDWLNVDDIDVI</sequence>
<dbReference type="PaxDb" id="3827-XP_004511811.1"/>
<evidence type="ECO:0000313" key="6">
    <source>
        <dbReference type="RefSeq" id="XP_012574531.1"/>
    </source>
</evidence>
<dbReference type="PANTHER" id="PTHR31923">
    <property type="entry name" value="BSD DOMAIN-CONTAINING PROTEIN"/>
    <property type="match status" value="1"/>
</dbReference>
<gene>
    <name evidence="4 5 6 7 8" type="primary">LOC101512792</name>
</gene>
<dbReference type="KEGG" id="cam:101512792"/>
<dbReference type="OrthoDB" id="2021158at2759"/>
<feature type="domain" description="BSD" evidence="2">
    <location>
        <begin position="208"/>
        <end position="253"/>
    </location>
</feature>
<keyword evidence="3" id="KW-1185">Reference proteome</keyword>
<dbReference type="InterPro" id="IPR035925">
    <property type="entry name" value="BSD_dom_sf"/>
</dbReference>
<feature type="compositionally biased region" description="Polar residues" evidence="1">
    <location>
        <begin position="24"/>
        <end position="64"/>
    </location>
</feature>
<dbReference type="GeneID" id="101512792"/>
<name>A0A1S2YY71_CICAR</name>
<dbReference type="SUPFAM" id="SSF140383">
    <property type="entry name" value="BSD domain-like"/>
    <property type="match status" value="1"/>
</dbReference>
<reference evidence="4 5" key="2">
    <citation type="submission" date="2025-04" db="UniProtKB">
        <authorList>
            <consortium name="RefSeq"/>
        </authorList>
    </citation>
    <scope>IDENTIFICATION</scope>
    <source>
        <tissue evidence="4 5">Etiolated seedlings</tissue>
    </source>
</reference>
<feature type="region of interest" description="Disordered" evidence="1">
    <location>
        <begin position="88"/>
        <end position="114"/>
    </location>
</feature>
<evidence type="ECO:0000313" key="4">
    <source>
        <dbReference type="RefSeq" id="XP_004511811.1"/>
    </source>
</evidence>
<feature type="compositionally biased region" description="Basic and acidic residues" evidence="1">
    <location>
        <begin position="96"/>
        <end position="109"/>
    </location>
</feature>
<evidence type="ECO:0000313" key="7">
    <source>
        <dbReference type="RefSeq" id="XP_027193109.1"/>
    </source>
</evidence>
<feature type="compositionally biased region" description="Polar residues" evidence="1">
    <location>
        <begin position="364"/>
        <end position="377"/>
    </location>
</feature>
<dbReference type="SMART" id="SM00751">
    <property type="entry name" value="BSD"/>
    <property type="match status" value="1"/>
</dbReference>
<evidence type="ECO:0000313" key="3">
    <source>
        <dbReference type="Proteomes" id="UP000087171"/>
    </source>
</evidence>
<feature type="compositionally biased region" description="Basic and acidic residues" evidence="1">
    <location>
        <begin position="458"/>
        <end position="476"/>
    </location>
</feature>
<dbReference type="RefSeq" id="XP_027193109.1">
    <property type="nucleotide sequence ID" value="XM_027337308.1"/>
</dbReference>
<dbReference type="Proteomes" id="UP000087171">
    <property type="component" value="Chromosome Ca8"/>
</dbReference>
<dbReference type="RefSeq" id="XP_027193110.1">
    <property type="nucleotide sequence ID" value="XM_027337309.1"/>
</dbReference>
<dbReference type="AlphaFoldDB" id="A0A1S2YY71"/>
<evidence type="ECO:0000256" key="1">
    <source>
        <dbReference type="SAM" id="MobiDB-lite"/>
    </source>
</evidence>
<accession>A0A1S2YY71</accession>
<proteinExistence type="predicted"/>
<evidence type="ECO:0000259" key="2">
    <source>
        <dbReference type="PROSITE" id="PS50858"/>
    </source>
</evidence>
<dbReference type="Gene3D" id="1.10.3970.10">
    <property type="entry name" value="BSD domain"/>
    <property type="match status" value="1"/>
</dbReference>
<evidence type="ECO:0000313" key="8">
    <source>
        <dbReference type="RefSeq" id="XP_027193110.1"/>
    </source>
</evidence>
<dbReference type="InterPro" id="IPR005607">
    <property type="entry name" value="BSD_dom"/>
</dbReference>
<dbReference type="RefSeq" id="XP_012574531.1">
    <property type="nucleotide sequence ID" value="XM_012719077.2"/>
</dbReference>
<dbReference type="Pfam" id="PF03909">
    <property type="entry name" value="BSD"/>
    <property type="match status" value="1"/>
</dbReference>
<dbReference type="eggNOG" id="ENOG502QQ1N">
    <property type="taxonomic scope" value="Eukaryota"/>
</dbReference>
<reference evidence="3" key="1">
    <citation type="journal article" date="2013" name="Nat. Biotechnol.">
        <title>Draft genome sequence of chickpea (Cicer arietinum) provides a resource for trait improvement.</title>
        <authorList>
            <person name="Varshney R.K."/>
            <person name="Song C."/>
            <person name="Saxena R.K."/>
            <person name="Azam S."/>
            <person name="Yu S."/>
            <person name="Sharpe A.G."/>
            <person name="Cannon S."/>
            <person name="Baek J."/>
            <person name="Rosen B.D."/>
            <person name="Tar'an B."/>
            <person name="Millan T."/>
            <person name="Zhang X."/>
            <person name="Ramsay L.D."/>
            <person name="Iwata A."/>
            <person name="Wang Y."/>
            <person name="Nelson W."/>
            <person name="Farmer A.D."/>
            <person name="Gaur P.M."/>
            <person name="Soderlund C."/>
            <person name="Penmetsa R.V."/>
            <person name="Xu C."/>
            <person name="Bharti A.K."/>
            <person name="He W."/>
            <person name="Winter P."/>
            <person name="Zhao S."/>
            <person name="Hane J.K."/>
            <person name="Carrasquilla-Garcia N."/>
            <person name="Condie J.A."/>
            <person name="Upadhyaya H.D."/>
            <person name="Luo M.C."/>
            <person name="Thudi M."/>
            <person name="Gowda C.L."/>
            <person name="Singh N.P."/>
            <person name="Lichtenzveig J."/>
            <person name="Gali K.K."/>
            <person name="Rubio J."/>
            <person name="Nadarajan N."/>
            <person name="Dolezel J."/>
            <person name="Bansal K.C."/>
            <person name="Xu X."/>
            <person name="Edwards D."/>
            <person name="Zhang G."/>
            <person name="Kahl G."/>
            <person name="Gil J."/>
            <person name="Singh K.B."/>
            <person name="Datta S.K."/>
            <person name="Jackson S.A."/>
            <person name="Wang J."/>
            <person name="Cook D.R."/>
        </authorList>
    </citation>
    <scope>NUCLEOTIDE SEQUENCE [LARGE SCALE GENOMIC DNA]</scope>
    <source>
        <strain evidence="3">cv. CDC Frontier</strain>
    </source>
</reference>
<dbReference type="PANTHER" id="PTHR31923:SF4">
    <property type="entry name" value="BSD DOMAIN-CONTAINING PROTEIN"/>
    <property type="match status" value="1"/>
</dbReference>
<dbReference type="PROSITE" id="PS50858">
    <property type="entry name" value="BSD"/>
    <property type="match status" value="1"/>
</dbReference>
<protein>
    <submittedName>
        <fullName evidence="4 5">Uncharacterized protein LOC101512792</fullName>
    </submittedName>
</protein>